<name>A0AAV2SDM6_MEGNR</name>
<keyword evidence="2" id="KW-0732">Signal</keyword>
<feature type="chain" id="PRO_5043943241" evidence="2">
    <location>
        <begin position="17"/>
        <end position="201"/>
    </location>
</feature>
<organism evidence="3 4">
    <name type="scientific">Meganyctiphanes norvegica</name>
    <name type="common">Northern krill</name>
    <name type="synonym">Thysanopoda norvegica</name>
    <dbReference type="NCBI Taxonomy" id="48144"/>
    <lineage>
        <taxon>Eukaryota</taxon>
        <taxon>Metazoa</taxon>
        <taxon>Ecdysozoa</taxon>
        <taxon>Arthropoda</taxon>
        <taxon>Crustacea</taxon>
        <taxon>Multicrustacea</taxon>
        <taxon>Malacostraca</taxon>
        <taxon>Eumalacostraca</taxon>
        <taxon>Eucarida</taxon>
        <taxon>Euphausiacea</taxon>
        <taxon>Euphausiidae</taxon>
        <taxon>Meganyctiphanes</taxon>
    </lineage>
</organism>
<sequence>MEVIVMICFMFIGTAARPSVVEEGYKGADCRAVDLIVELPIAQHTTYMLSSTHTYVRRCMGVNDEHRACVHTDPVVKMEQRTVIKADKGSDREEMIDASWVSHETCAYKRRTETKCPIEDSRKCHAQKNTHYYDEVSCTCSCLVQIGGEDTCRAATLSGNRIDDLENKVDTITNELVSIKQLLSKLEKSITSKQESNTNIT</sequence>
<keyword evidence="1" id="KW-0175">Coiled coil</keyword>
<reference evidence="3 4" key="1">
    <citation type="submission" date="2024-05" db="EMBL/GenBank/DDBJ databases">
        <authorList>
            <person name="Wallberg A."/>
        </authorList>
    </citation>
    <scope>NUCLEOTIDE SEQUENCE [LARGE SCALE GENOMIC DNA]</scope>
</reference>
<dbReference type="InterPro" id="IPR029034">
    <property type="entry name" value="Cystine-knot_cytokine"/>
</dbReference>
<feature type="signal peptide" evidence="2">
    <location>
        <begin position="1"/>
        <end position="16"/>
    </location>
</feature>
<evidence type="ECO:0000313" key="4">
    <source>
        <dbReference type="Proteomes" id="UP001497623"/>
    </source>
</evidence>
<keyword evidence="4" id="KW-1185">Reference proteome</keyword>
<evidence type="ECO:0000256" key="2">
    <source>
        <dbReference type="SAM" id="SignalP"/>
    </source>
</evidence>
<proteinExistence type="predicted"/>
<protein>
    <submittedName>
        <fullName evidence="3">Uncharacterized protein</fullName>
    </submittedName>
</protein>
<feature type="coiled-coil region" evidence="1">
    <location>
        <begin position="162"/>
        <end position="189"/>
    </location>
</feature>
<dbReference type="AlphaFoldDB" id="A0AAV2SDM6"/>
<comment type="caution">
    <text evidence="3">The sequence shown here is derived from an EMBL/GenBank/DDBJ whole genome shotgun (WGS) entry which is preliminary data.</text>
</comment>
<dbReference type="EMBL" id="CAXKWB010065156">
    <property type="protein sequence ID" value="CAL4188676.1"/>
    <property type="molecule type" value="Genomic_DNA"/>
</dbReference>
<dbReference type="Proteomes" id="UP001497623">
    <property type="component" value="Unassembled WGS sequence"/>
</dbReference>
<dbReference type="SUPFAM" id="SSF57501">
    <property type="entry name" value="Cystine-knot cytokines"/>
    <property type="match status" value="1"/>
</dbReference>
<accession>A0AAV2SDM6</accession>
<evidence type="ECO:0000256" key="1">
    <source>
        <dbReference type="SAM" id="Coils"/>
    </source>
</evidence>
<evidence type="ECO:0000313" key="3">
    <source>
        <dbReference type="EMBL" id="CAL4188676.1"/>
    </source>
</evidence>
<gene>
    <name evidence="3" type="ORF">MNOR_LOCUS36306</name>
</gene>